<protein>
    <recommendedName>
        <fullName evidence="4">Carbohydrate kinase PfkB domain-containing protein</fullName>
    </recommendedName>
</protein>
<proteinExistence type="inferred from homology"/>
<dbReference type="Pfam" id="PF00294">
    <property type="entry name" value="PfkB"/>
    <property type="match status" value="1"/>
</dbReference>
<name>X0ZS80_9ZZZZ</name>
<evidence type="ECO:0000313" key="5">
    <source>
        <dbReference type="EMBL" id="GAG63298.1"/>
    </source>
</evidence>
<evidence type="ECO:0000256" key="2">
    <source>
        <dbReference type="ARBA" id="ARBA00022679"/>
    </source>
</evidence>
<dbReference type="SUPFAM" id="SSF53613">
    <property type="entry name" value="Ribokinase-like"/>
    <property type="match status" value="1"/>
</dbReference>
<keyword evidence="2" id="KW-0808">Transferase</keyword>
<dbReference type="InterPro" id="IPR011611">
    <property type="entry name" value="PfkB_dom"/>
</dbReference>
<reference evidence="5" key="1">
    <citation type="journal article" date="2014" name="Front. Microbiol.">
        <title>High frequency of phylogenetically diverse reductive dehalogenase-homologous genes in deep subseafloor sedimentary metagenomes.</title>
        <authorList>
            <person name="Kawai M."/>
            <person name="Futagami T."/>
            <person name="Toyoda A."/>
            <person name="Takaki Y."/>
            <person name="Nishi S."/>
            <person name="Hori S."/>
            <person name="Arai W."/>
            <person name="Tsubouchi T."/>
            <person name="Morono Y."/>
            <person name="Uchiyama I."/>
            <person name="Ito T."/>
            <person name="Fujiyama A."/>
            <person name="Inagaki F."/>
            <person name="Takami H."/>
        </authorList>
    </citation>
    <scope>NUCLEOTIDE SEQUENCE</scope>
    <source>
        <strain evidence="5">Expedition CK06-06</strain>
    </source>
</reference>
<dbReference type="InterPro" id="IPR029056">
    <property type="entry name" value="Ribokinase-like"/>
</dbReference>
<dbReference type="PANTHER" id="PTHR43085">
    <property type="entry name" value="HEXOKINASE FAMILY MEMBER"/>
    <property type="match status" value="1"/>
</dbReference>
<accession>X0ZS80</accession>
<dbReference type="AlphaFoldDB" id="X0ZS80"/>
<comment type="caution">
    <text evidence="5">The sequence shown here is derived from an EMBL/GenBank/DDBJ whole genome shotgun (WGS) entry which is preliminary data.</text>
</comment>
<sequence>MGCTTKLYDIAFIGHYTKDTIVSTSGTRIVDGGAFNYGANVAARMGLKVAAITRLAKEDFHVVEKLKGLGVDVFTHISHQSTCLRLEYPTSNVDERVIYVTSSAGPFTPAEVEKIQAKAIVIGASMRDEVSLEVIVELAKKKTILAADVQSFIRINDNGKLVPKEWPEKQSILSHLDILKTDAVEAEMLTGTSDIQEAARKMSNLGPREILITHRHGLLVYANDQFYEEGFFPKKLIGRSGRGDTCIAAYMSKRLNASPQDATIWAAAVTSLKMEAEGPFQQTTKEVNNLIQKKYRNLN</sequence>
<organism evidence="5">
    <name type="scientific">marine sediment metagenome</name>
    <dbReference type="NCBI Taxonomy" id="412755"/>
    <lineage>
        <taxon>unclassified sequences</taxon>
        <taxon>metagenomes</taxon>
        <taxon>ecological metagenomes</taxon>
    </lineage>
</organism>
<dbReference type="Gene3D" id="3.40.1190.20">
    <property type="match status" value="1"/>
</dbReference>
<dbReference type="EMBL" id="BART01000069">
    <property type="protein sequence ID" value="GAG63298.1"/>
    <property type="molecule type" value="Genomic_DNA"/>
</dbReference>
<gene>
    <name evidence="5" type="ORF">S01H4_00495</name>
</gene>
<keyword evidence="3" id="KW-0418">Kinase</keyword>
<evidence type="ECO:0000256" key="1">
    <source>
        <dbReference type="ARBA" id="ARBA00010688"/>
    </source>
</evidence>
<evidence type="ECO:0000259" key="4">
    <source>
        <dbReference type="Pfam" id="PF00294"/>
    </source>
</evidence>
<dbReference type="InterPro" id="IPR050306">
    <property type="entry name" value="PfkB_Carbo_kinase"/>
</dbReference>
<comment type="similarity">
    <text evidence="1">Belongs to the carbohydrate kinase PfkB family.</text>
</comment>
<dbReference type="PANTHER" id="PTHR43085:SF57">
    <property type="entry name" value="CARBOHYDRATE KINASE PFKB DOMAIN-CONTAINING PROTEIN"/>
    <property type="match status" value="1"/>
</dbReference>
<evidence type="ECO:0000256" key="3">
    <source>
        <dbReference type="ARBA" id="ARBA00022777"/>
    </source>
</evidence>
<dbReference type="GO" id="GO:0016301">
    <property type="term" value="F:kinase activity"/>
    <property type="evidence" value="ECO:0007669"/>
    <property type="project" value="UniProtKB-KW"/>
</dbReference>
<feature type="domain" description="Carbohydrate kinase PfkB" evidence="4">
    <location>
        <begin position="39"/>
        <end position="278"/>
    </location>
</feature>